<evidence type="ECO:0000313" key="11">
    <source>
        <dbReference type="EMBL" id="BAI69305.1"/>
    </source>
</evidence>
<accession>D3DHK3</accession>
<evidence type="ECO:0000259" key="10">
    <source>
        <dbReference type="PROSITE" id="PS50823"/>
    </source>
</evidence>
<dbReference type="InterPro" id="IPR018280">
    <property type="entry name" value="Ribosomal_uS3_CS"/>
</dbReference>
<dbReference type="GO" id="GO:0022627">
    <property type="term" value="C:cytosolic small ribosomal subunit"/>
    <property type="evidence" value="ECO:0007669"/>
    <property type="project" value="TreeGrafter"/>
</dbReference>
<dbReference type="Proteomes" id="UP000002574">
    <property type="component" value="Chromosome"/>
</dbReference>
<dbReference type="PATRIC" id="fig|608538.5.peg.860"/>
<comment type="subunit">
    <text evidence="8">Part of the 30S ribosomal subunit. Forms a tight complex with proteins S10 and S14.</text>
</comment>
<name>D3DHK3_HYDTT</name>
<evidence type="ECO:0000256" key="8">
    <source>
        <dbReference type="HAMAP-Rule" id="MF_01309"/>
    </source>
</evidence>
<dbReference type="GO" id="GO:0019843">
    <property type="term" value="F:rRNA binding"/>
    <property type="evidence" value="ECO:0007669"/>
    <property type="project" value="UniProtKB-UniRule"/>
</dbReference>
<evidence type="ECO:0000256" key="6">
    <source>
        <dbReference type="ARBA" id="ARBA00024998"/>
    </source>
</evidence>
<evidence type="ECO:0000313" key="12">
    <source>
        <dbReference type="Proteomes" id="UP000002574"/>
    </source>
</evidence>
<dbReference type="Gene3D" id="3.30.300.20">
    <property type="match status" value="1"/>
</dbReference>
<dbReference type="InterPro" id="IPR036419">
    <property type="entry name" value="Ribosomal_S3_C_sf"/>
</dbReference>
<dbReference type="STRING" id="608538.HTH_0845"/>
<evidence type="ECO:0000256" key="2">
    <source>
        <dbReference type="ARBA" id="ARBA00022730"/>
    </source>
</evidence>
<dbReference type="CDD" id="cd02412">
    <property type="entry name" value="KH-II_30S_S3"/>
    <property type="match status" value="1"/>
</dbReference>
<keyword evidence="5 8" id="KW-0687">Ribonucleoprotein</keyword>
<dbReference type="InterPro" id="IPR009019">
    <property type="entry name" value="KH_sf_prok-type"/>
</dbReference>
<dbReference type="Gene3D" id="3.30.1140.32">
    <property type="entry name" value="Ribosomal protein S3, C-terminal domain"/>
    <property type="match status" value="1"/>
</dbReference>
<dbReference type="GO" id="GO:0006412">
    <property type="term" value="P:translation"/>
    <property type="evidence" value="ECO:0007669"/>
    <property type="project" value="UniProtKB-UniRule"/>
</dbReference>
<dbReference type="InterPro" id="IPR004087">
    <property type="entry name" value="KH_dom"/>
</dbReference>
<dbReference type="PROSITE" id="PS50823">
    <property type="entry name" value="KH_TYPE_2"/>
    <property type="match status" value="1"/>
</dbReference>
<keyword evidence="12" id="KW-1185">Reference proteome</keyword>
<sequence length="231" mass="25976">MGQKTHPIGFRIGVIKDWNSKWFASKRDYTKLLHEDINIKDYIKRRYASAGVSKVIIERAAEKVKVRILAARPGIIIGRKGAEVEQLKKDIESIAVGKDVTITVDEVRVPELDAQLVAEEIALQIERRVSHRRAMKRAIDNAFKAGAKGVKVQVKGRIGGAELARAEWFLVGRMPLQTLRADIDYGYATAQTKYGVLGVKVWIYKGDILKGGKEEIIKKIEEDLKKAEKEV</sequence>
<dbReference type="OrthoDB" id="9806396at2"/>
<dbReference type="RefSeq" id="WP_012963486.1">
    <property type="nucleotide sequence ID" value="NC_013799.1"/>
</dbReference>
<protein>
    <recommendedName>
        <fullName evidence="7 8">Small ribosomal subunit protein uS3</fullName>
    </recommendedName>
</protein>
<dbReference type="FunFam" id="3.30.300.20:FF:000001">
    <property type="entry name" value="30S ribosomal protein S3"/>
    <property type="match status" value="1"/>
</dbReference>
<dbReference type="Pfam" id="PF00189">
    <property type="entry name" value="Ribosomal_S3_C"/>
    <property type="match status" value="1"/>
</dbReference>
<keyword evidence="3 8" id="KW-0694">RNA-binding</keyword>
<reference evidence="11 12" key="1">
    <citation type="journal article" date="2010" name="J. Bacteriol.">
        <title>Complete genome sequence of the thermophilic, obligately chemolithoautotrophic hydrogen-oxidizing bacterium Hydrogenobacter thermophilus TK-6.</title>
        <authorList>
            <person name="Arai H."/>
            <person name="Kanbe H."/>
            <person name="Ishii M."/>
            <person name="Igarashi Y."/>
        </authorList>
    </citation>
    <scope>NUCLEOTIDE SEQUENCE [LARGE SCALE GENOMIC DNA]</scope>
    <source>
        <strain evidence="12">DSM 6534 / IAM 12695 / TK-6 [Tokyo]</strain>
    </source>
</reference>
<dbReference type="KEGG" id="hth:HTH_0845"/>
<dbReference type="InterPro" id="IPR004044">
    <property type="entry name" value="KH_dom_type_2"/>
</dbReference>
<dbReference type="SUPFAM" id="SSF54821">
    <property type="entry name" value="Ribosomal protein S3 C-terminal domain"/>
    <property type="match status" value="1"/>
</dbReference>
<feature type="domain" description="KH type-2" evidence="10">
    <location>
        <begin position="39"/>
        <end position="108"/>
    </location>
</feature>
<comment type="similarity">
    <text evidence="1 8 9">Belongs to the universal ribosomal protein uS3 family.</text>
</comment>
<dbReference type="GO" id="GO:0003729">
    <property type="term" value="F:mRNA binding"/>
    <property type="evidence" value="ECO:0007669"/>
    <property type="project" value="UniProtKB-UniRule"/>
</dbReference>
<evidence type="ECO:0000256" key="3">
    <source>
        <dbReference type="ARBA" id="ARBA00022884"/>
    </source>
</evidence>
<dbReference type="InterPro" id="IPR005704">
    <property type="entry name" value="Ribosomal_uS3_bac-typ"/>
</dbReference>
<dbReference type="HAMAP" id="MF_01309_B">
    <property type="entry name" value="Ribosomal_uS3_B"/>
    <property type="match status" value="1"/>
</dbReference>
<dbReference type="InterPro" id="IPR015946">
    <property type="entry name" value="KH_dom-like_a/b"/>
</dbReference>
<dbReference type="SUPFAM" id="SSF54814">
    <property type="entry name" value="Prokaryotic type KH domain (KH-domain type II)"/>
    <property type="match status" value="1"/>
</dbReference>
<dbReference type="InterPro" id="IPR057258">
    <property type="entry name" value="Ribosomal_uS3"/>
</dbReference>
<gene>
    <name evidence="8 11" type="primary">rpsC</name>
    <name evidence="11" type="ordered locus">HTH_0845</name>
</gene>
<evidence type="ECO:0000256" key="5">
    <source>
        <dbReference type="ARBA" id="ARBA00023274"/>
    </source>
</evidence>
<dbReference type="PANTHER" id="PTHR11760">
    <property type="entry name" value="30S/40S RIBOSOMAL PROTEIN S3"/>
    <property type="match status" value="1"/>
</dbReference>
<dbReference type="Pfam" id="PF07650">
    <property type="entry name" value="KH_2"/>
    <property type="match status" value="1"/>
</dbReference>
<evidence type="ECO:0000256" key="1">
    <source>
        <dbReference type="ARBA" id="ARBA00010761"/>
    </source>
</evidence>
<evidence type="ECO:0000256" key="7">
    <source>
        <dbReference type="ARBA" id="ARBA00035257"/>
    </source>
</evidence>
<dbReference type="InterPro" id="IPR001351">
    <property type="entry name" value="Ribosomal_uS3_C"/>
</dbReference>
<keyword evidence="4 8" id="KW-0689">Ribosomal protein</keyword>
<dbReference type="GO" id="GO:0003735">
    <property type="term" value="F:structural constituent of ribosome"/>
    <property type="evidence" value="ECO:0007669"/>
    <property type="project" value="InterPro"/>
</dbReference>
<evidence type="ECO:0000256" key="4">
    <source>
        <dbReference type="ARBA" id="ARBA00022980"/>
    </source>
</evidence>
<dbReference type="KEGG" id="hte:Hydth_0845"/>
<keyword evidence="2 8" id="KW-0699">rRNA-binding</keyword>
<evidence type="ECO:0000256" key="9">
    <source>
        <dbReference type="RuleBase" id="RU003624"/>
    </source>
</evidence>
<dbReference type="PROSITE" id="PS00548">
    <property type="entry name" value="RIBOSOMAL_S3"/>
    <property type="match status" value="1"/>
</dbReference>
<dbReference type="NCBIfam" id="TIGR01009">
    <property type="entry name" value="rpsC_bact"/>
    <property type="match status" value="1"/>
</dbReference>
<dbReference type="AlphaFoldDB" id="D3DHK3"/>
<comment type="function">
    <text evidence="6 8">Binds the lower part of the 30S subunit head. Binds mRNA in the 70S ribosome, positioning it for translation.</text>
</comment>
<dbReference type="EMBL" id="AP011112">
    <property type="protein sequence ID" value="BAI69305.1"/>
    <property type="molecule type" value="Genomic_DNA"/>
</dbReference>
<dbReference type="PANTHER" id="PTHR11760:SF19">
    <property type="entry name" value="SMALL RIBOSOMAL SUBUNIT PROTEIN US3C"/>
    <property type="match status" value="1"/>
</dbReference>
<dbReference type="eggNOG" id="COG0092">
    <property type="taxonomic scope" value="Bacteria"/>
</dbReference>
<organism evidence="11 12">
    <name type="scientific">Hydrogenobacter thermophilus (strain DSM 6534 / IAM 12695 / TK-6)</name>
    <dbReference type="NCBI Taxonomy" id="608538"/>
    <lineage>
        <taxon>Bacteria</taxon>
        <taxon>Pseudomonadati</taxon>
        <taxon>Aquificota</taxon>
        <taxon>Aquificia</taxon>
        <taxon>Aquificales</taxon>
        <taxon>Aquificaceae</taxon>
        <taxon>Hydrogenobacter</taxon>
    </lineage>
</organism>
<proteinExistence type="inferred from homology"/>
<dbReference type="SMART" id="SM00322">
    <property type="entry name" value="KH"/>
    <property type="match status" value="1"/>
</dbReference>